<dbReference type="NCBIfam" id="TIGR02258">
    <property type="entry name" value="2_5_ligase"/>
    <property type="match status" value="1"/>
</dbReference>
<dbReference type="PANTHER" id="PTHR35561:SF1">
    <property type="entry name" value="RNA 2',3'-CYCLIC PHOSPHODIESTERASE"/>
    <property type="match status" value="1"/>
</dbReference>
<dbReference type="AlphaFoldDB" id="A0A0G1A683"/>
<evidence type="ECO:0000313" key="5">
    <source>
        <dbReference type="Proteomes" id="UP000034837"/>
    </source>
</evidence>
<dbReference type="InterPro" id="IPR004175">
    <property type="entry name" value="RNA_CPDase"/>
</dbReference>
<dbReference type="EC" id="3.1.4.58" evidence="2"/>
<comment type="catalytic activity">
    <reaction evidence="2">
        <text>a 3'-end 2',3'-cyclophospho-ribonucleotide-RNA + H2O = a 3'-end 2'-phospho-ribonucleotide-RNA + H(+)</text>
        <dbReference type="Rhea" id="RHEA:11828"/>
        <dbReference type="Rhea" id="RHEA-COMP:10464"/>
        <dbReference type="Rhea" id="RHEA-COMP:17353"/>
        <dbReference type="ChEBI" id="CHEBI:15377"/>
        <dbReference type="ChEBI" id="CHEBI:15378"/>
        <dbReference type="ChEBI" id="CHEBI:83064"/>
        <dbReference type="ChEBI" id="CHEBI:173113"/>
        <dbReference type="EC" id="3.1.4.58"/>
    </reaction>
</comment>
<organism evidence="4 5">
    <name type="scientific">Candidatus Magasanikbacteria bacterium GW2011_GWA2_42_32</name>
    <dbReference type="NCBI Taxonomy" id="1619039"/>
    <lineage>
        <taxon>Bacteria</taxon>
        <taxon>Candidatus Magasanikiibacteriota</taxon>
    </lineage>
</organism>
<comment type="function">
    <text evidence="2">Hydrolyzes RNA 2',3'-cyclic phosphodiester to an RNA 2'-phosphomonoester.</text>
</comment>
<dbReference type="Gene3D" id="3.90.1140.10">
    <property type="entry name" value="Cyclic phosphodiesterase"/>
    <property type="match status" value="1"/>
</dbReference>
<comment type="caution">
    <text evidence="4">The sequence shown here is derived from an EMBL/GenBank/DDBJ whole genome shotgun (WGS) entry which is preliminary data.</text>
</comment>
<feature type="short sequence motif" description="HXTX 2" evidence="2">
    <location>
        <begin position="135"/>
        <end position="138"/>
    </location>
</feature>
<dbReference type="GO" id="GO:0016874">
    <property type="term" value="F:ligase activity"/>
    <property type="evidence" value="ECO:0007669"/>
    <property type="project" value="UniProtKB-KW"/>
</dbReference>
<feature type="active site" description="Proton acceptor" evidence="2">
    <location>
        <position position="135"/>
    </location>
</feature>
<dbReference type="Proteomes" id="UP000034837">
    <property type="component" value="Unassembled WGS sequence"/>
</dbReference>
<proteinExistence type="inferred from homology"/>
<feature type="domain" description="Phosphoesterase HXTX" evidence="3">
    <location>
        <begin position="107"/>
        <end position="150"/>
    </location>
</feature>
<name>A0A0G1A683_9BACT</name>
<dbReference type="InterPro" id="IPR009097">
    <property type="entry name" value="Cyclic_Pdiesterase"/>
</dbReference>
<keyword evidence="4" id="KW-0436">Ligase</keyword>
<protein>
    <recommendedName>
        <fullName evidence="2">RNA 2',3'-cyclic phosphodiesterase</fullName>
        <shortName evidence="2">RNA 2',3'-CPDase</shortName>
        <ecNumber evidence="2">3.1.4.58</ecNumber>
    </recommendedName>
</protein>
<dbReference type="PANTHER" id="PTHR35561">
    <property type="entry name" value="RNA 2',3'-CYCLIC PHOSPHODIESTERASE"/>
    <property type="match status" value="1"/>
</dbReference>
<evidence type="ECO:0000259" key="3">
    <source>
        <dbReference type="Pfam" id="PF02834"/>
    </source>
</evidence>
<feature type="active site" description="Proton donor" evidence="2">
    <location>
        <position position="47"/>
    </location>
</feature>
<dbReference type="GO" id="GO:0008664">
    <property type="term" value="F:RNA 2',3'-cyclic 3'-phosphodiesterase activity"/>
    <property type="evidence" value="ECO:0007669"/>
    <property type="project" value="UniProtKB-EC"/>
</dbReference>
<dbReference type="GO" id="GO:0004113">
    <property type="term" value="F:2',3'-cyclic-nucleotide 3'-phosphodiesterase activity"/>
    <property type="evidence" value="ECO:0007669"/>
    <property type="project" value="InterPro"/>
</dbReference>
<sequence>MKLIRTFIAINIPRETKEEIGRTIENLGSKFKKYSQDLKWVDPFNLHVTLSFQGSITLEDIATLEETVEKVAQSFPPFEIKLGDISYYYTDKKGSDSVIYIGIVDPEKNISALYKTLAKQLRLSGFSPTNRIDPHITIGRLAKRKDRQLQTEILDTISTSGTTYVSSPETGIVKVEKLYIYESISMPTQTKYRIIRSFNLSG</sequence>
<keyword evidence="1 2" id="KW-0378">Hydrolase</keyword>
<dbReference type="InterPro" id="IPR014051">
    <property type="entry name" value="Phosphoesterase_HXTX"/>
</dbReference>
<dbReference type="Pfam" id="PF02834">
    <property type="entry name" value="LigT_PEase"/>
    <property type="match status" value="2"/>
</dbReference>
<evidence type="ECO:0000313" key="4">
    <source>
        <dbReference type="EMBL" id="KKS56439.1"/>
    </source>
</evidence>
<gene>
    <name evidence="4" type="ORF">UV20_C0012G0015</name>
</gene>
<dbReference type="EMBL" id="LCDO01000012">
    <property type="protein sequence ID" value="KKS56439.1"/>
    <property type="molecule type" value="Genomic_DNA"/>
</dbReference>
<dbReference type="SUPFAM" id="SSF55144">
    <property type="entry name" value="LigT-like"/>
    <property type="match status" value="1"/>
</dbReference>
<feature type="domain" description="Phosphoesterase HXTX" evidence="3">
    <location>
        <begin position="17"/>
        <end position="90"/>
    </location>
</feature>
<accession>A0A0G1A683</accession>
<evidence type="ECO:0000256" key="2">
    <source>
        <dbReference type="HAMAP-Rule" id="MF_01940"/>
    </source>
</evidence>
<comment type="similarity">
    <text evidence="2">Belongs to the 2H phosphoesterase superfamily. ThpR family.</text>
</comment>
<feature type="short sequence motif" description="HXTX 1" evidence="2">
    <location>
        <begin position="47"/>
        <end position="50"/>
    </location>
</feature>
<evidence type="ECO:0000256" key="1">
    <source>
        <dbReference type="ARBA" id="ARBA00022801"/>
    </source>
</evidence>
<reference evidence="4 5" key="1">
    <citation type="journal article" date="2015" name="Nature">
        <title>rRNA introns, odd ribosomes, and small enigmatic genomes across a large radiation of phyla.</title>
        <authorList>
            <person name="Brown C.T."/>
            <person name="Hug L.A."/>
            <person name="Thomas B.C."/>
            <person name="Sharon I."/>
            <person name="Castelle C.J."/>
            <person name="Singh A."/>
            <person name="Wilkins M.J."/>
            <person name="Williams K.H."/>
            <person name="Banfield J.F."/>
        </authorList>
    </citation>
    <scope>NUCLEOTIDE SEQUENCE [LARGE SCALE GENOMIC DNA]</scope>
</reference>
<dbReference type="HAMAP" id="MF_01940">
    <property type="entry name" value="RNA_CPDase"/>
    <property type="match status" value="1"/>
</dbReference>